<organism evidence="3 4">
    <name type="scientific">Nocardia aurantia</name>
    <dbReference type="NCBI Taxonomy" id="2585199"/>
    <lineage>
        <taxon>Bacteria</taxon>
        <taxon>Bacillati</taxon>
        <taxon>Actinomycetota</taxon>
        <taxon>Actinomycetes</taxon>
        <taxon>Mycobacteriales</taxon>
        <taxon>Nocardiaceae</taxon>
        <taxon>Nocardia</taxon>
    </lineage>
</organism>
<evidence type="ECO:0000259" key="2">
    <source>
        <dbReference type="Pfam" id="PF05360"/>
    </source>
</evidence>
<keyword evidence="4" id="KW-1185">Reference proteome</keyword>
<dbReference type="Pfam" id="PF05360">
    <property type="entry name" value="YiaAB"/>
    <property type="match status" value="1"/>
</dbReference>
<dbReference type="InterPro" id="IPR008024">
    <property type="entry name" value="YiaAB"/>
</dbReference>
<keyword evidence="1" id="KW-0812">Transmembrane</keyword>
<keyword evidence="1" id="KW-0472">Membrane</keyword>
<feature type="transmembrane region" description="Helical" evidence="1">
    <location>
        <begin position="12"/>
        <end position="35"/>
    </location>
</feature>
<feature type="domain" description="YiaAB two helix" evidence="2">
    <location>
        <begin position="15"/>
        <end position="67"/>
    </location>
</feature>
<dbReference type="GO" id="GO:0005886">
    <property type="term" value="C:plasma membrane"/>
    <property type="evidence" value="ECO:0007669"/>
    <property type="project" value="TreeGrafter"/>
</dbReference>
<comment type="caution">
    <text evidence="3">The sequence shown here is derived from an EMBL/GenBank/DDBJ whole genome shotgun (WGS) entry which is preliminary data.</text>
</comment>
<reference evidence="3 4" key="1">
    <citation type="submission" date="2019-10" db="EMBL/GenBank/DDBJ databases">
        <title>Nocardia macrotermitis sp. nov. and Nocardia aurantia sp. nov., isolated from the gut of fungus growing-termite Macrotermes natalensis.</title>
        <authorList>
            <person name="Benndorf R."/>
            <person name="Schwitalla J."/>
            <person name="Martin K."/>
            <person name="De Beer W."/>
            <person name="Kaster A.-K."/>
            <person name="Vollmers J."/>
            <person name="Poulsen M."/>
            <person name="Beemelmanns C."/>
        </authorList>
    </citation>
    <scope>NUCLEOTIDE SEQUENCE [LARGE SCALE GENOMIC DNA]</scope>
    <source>
        <strain evidence="3 4">RB56</strain>
    </source>
</reference>
<dbReference type="EMBL" id="WEGI01000001">
    <property type="protein sequence ID" value="MQY24667.1"/>
    <property type="molecule type" value="Genomic_DNA"/>
</dbReference>
<gene>
    <name evidence="3" type="ORF">NRB56_02160</name>
</gene>
<dbReference type="InterPro" id="IPR038972">
    <property type="entry name" value="YiaA-like"/>
</dbReference>
<keyword evidence="1" id="KW-1133">Transmembrane helix</keyword>
<dbReference type="Proteomes" id="UP000431401">
    <property type="component" value="Unassembled WGS sequence"/>
</dbReference>
<protein>
    <recommendedName>
        <fullName evidence="2">YiaAB two helix domain-containing protein</fullName>
    </recommendedName>
</protein>
<dbReference type="PANTHER" id="PTHR37290">
    <property type="entry name" value="INNER MEMBRANE PROTEIN YIAA-RELATED"/>
    <property type="match status" value="1"/>
</dbReference>
<dbReference type="GO" id="GO:0006974">
    <property type="term" value="P:DNA damage response"/>
    <property type="evidence" value="ECO:0007669"/>
    <property type="project" value="TreeGrafter"/>
</dbReference>
<evidence type="ECO:0000256" key="1">
    <source>
        <dbReference type="SAM" id="Phobius"/>
    </source>
</evidence>
<accession>A0A7K0DG97</accession>
<feature type="transmembrane region" description="Helical" evidence="1">
    <location>
        <begin position="41"/>
        <end position="61"/>
    </location>
</feature>
<proteinExistence type="predicted"/>
<evidence type="ECO:0000313" key="3">
    <source>
        <dbReference type="EMBL" id="MQY24667.1"/>
    </source>
</evidence>
<sequence length="97" mass="10989">MLDDMTTPQKNSPAFLIQSAIAFGLSFAATGFGIFRLPLDIWQRGFLLMATLFLVSSTFTLSKVVRDQHEATRVHHRIDEARLEKLIAEHDPFKTVN</sequence>
<evidence type="ECO:0000313" key="4">
    <source>
        <dbReference type="Proteomes" id="UP000431401"/>
    </source>
</evidence>
<dbReference type="PANTHER" id="PTHR37290:SF1">
    <property type="entry name" value="INNER MEMBRANE PROTEIN YIAA"/>
    <property type="match status" value="1"/>
</dbReference>
<name>A0A7K0DG97_9NOCA</name>
<dbReference type="AlphaFoldDB" id="A0A7K0DG97"/>